<dbReference type="InterPro" id="IPR005119">
    <property type="entry name" value="LysR_subst-bd"/>
</dbReference>
<dbReference type="eggNOG" id="COG0583">
    <property type="taxonomic scope" value="Bacteria"/>
</dbReference>
<dbReference type="Proteomes" id="UP000028123">
    <property type="component" value="Unassembled WGS sequence"/>
</dbReference>
<evidence type="ECO:0000256" key="3">
    <source>
        <dbReference type="ARBA" id="ARBA00023125"/>
    </source>
</evidence>
<dbReference type="InterPro" id="IPR036388">
    <property type="entry name" value="WH-like_DNA-bd_sf"/>
</dbReference>
<keyword evidence="4" id="KW-0804">Transcription</keyword>
<comment type="similarity">
    <text evidence="1">Belongs to the LysR transcriptional regulatory family.</text>
</comment>
<dbReference type="PANTHER" id="PTHR30419:SF8">
    <property type="entry name" value="NITROGEN ASSIMILATION TRANSCRIPTIONAL ACTIVATOR-RELATED"/>
    <property type="match status" value="1"/>
</dbReference>
<name>A0A081P7B3_9BACL</name>
<dbReference type="AlphaFoldDB" id="A0A081P7B3"/>
<dbReference type="PRINTS" id="PR00039">
    <property type="entry name" value="HTHLYSR"/>
</dbReference>
<feature type="domain" description="HTH lysR-type" evidence="5">
    <location>
        <begin position="1"/>
        <end position="56"/>
    </location>
</feature>
<comment type="caution">
    <text evidence="6">The sequence shown here is derived from an EMBL/GenBank/DDBJ whole genome shotgun (WGS) entry which is preliminary data.</text>
</comment>
<dbReference type="Pfam" id="PF00126">
    <property type="entry name" value="HTH_1"/>
    <property type="match status" value="1"/>
</dbReference>
<gene>
    <name evidence="6" type="ORF">ET33_32600</name>
</gene>
<protein>
    <submittedName>
        <fullName evidence="6">LysR family transcriptional regulator</fullName>
    </submittedName>
</protein>
<dbReference type="Gene3D" id="3.40.190.290">
    <property type="match status" value="1"/>
</dbReference>
<dbReference type="PROSITE" id="PS50931">
    <property type="entry name" value="HTH_LYSR"/>
    <property type="match status" value="1"/>
</dbReference>
<dbReference type="InterPro" id="IPR000847">
    <property type="entry name" value="LysR_HTH_N"/>
</dbReference>
<dbReference type="Gene3D" id="1.10.10.10">
    <property type="entry name" value="Winged helix-like DNA-binding domain superfamily/Winged helix DNA-binding domain"/>
    <property type="match status" value="1"/>
</dbReference>
<reference evidence="6 7" key="1">
    <citation type="submission" date="2014-06" db="EMBL/GenBank/DDBJ databases">
        <title>Draft genome sequence of Paenibacillus sp. MSt1.</title>
        <authorList>
            <person name="Aw Y.K."/>
            <person name="Ong K.S."/>
            <person name="Gan H.M."/>
            <person name="Lee S.M."/>
        </authorList>
    </citation>
    <scope>NUCLEOTIDE SEQUENCE [LARGE SCALE GENOMIC DNA]</scope>
    <source>
        <strain evidence="6 7">MSt1</strain>
    </source>
</reference>
<evidence type="ECO:0000256" key="2">
    <source>
        <dbReference type="ARBA" id="ARBA00023015"/>
    </source>
</evidence>
<keyword evidence="2" id="KW-0805">Transcription regulation</keyword>
<dbReference type="OrthoDB" id="2659059at2"/>
<dbReference type="Pfam" id="PF03466">
    <property type="entry name" value="LysR_substrate"/>
    <property type="match status" value="1"/>
</dbReference>
<dbReference type="EMBL" id="JNVM01000006">
    <property type="protein sequence ID" value="KEQ26586.1"/>
    <property type="molecule type" value="Genomic_DNA"/>
</dbReference>
<organism evidence="6 7">
    <name type="scientific">Paenibacillus tyrfis</name>
    <dbReference type="NCBI Taxonomy" id="1501230"/>
    <lineage>
        <taxon>Bacteria</taxon>
        <taxon>Bacillati</taxon>
        <taxon>Bacillota</taxon>
        <taxon>Bacilli</taxon>
        <taxon>Bacillales</taxon>
        <taxon>Paenibacillaceae</taxon>
        <taxon>Paenibacillus</taxon>
    </lineage>
</organism>
<evidence type="ECO:0000256" key="1">
    <source>
        <dbReference type="ARBA" id="ARBA00009437"/>
    </source>
</evidence>
<keyword evidence="3" id="KW-0238">DNA-binding</keyword>
<dbReference type="SUPFAM" id="SSF46785">
    <property type="entry name" value="Winged helix' DNA-binding domain"/>
    <property type="match status" value="1"/>
</dbReference>
<dbReference type="RefSeq" id="WP_036679364.1">
    <property type="nucleotide sequence ID" value="NZ_JNVM01000006.1"/>
</dbReference>
<dbReference type="SUPFAM" id="SSF53850">
    <property type="entry name" value="Periplasmic binding protein-like II"/>
    <property type="match status" value="1"/>
</dbReference>
<proteinExistence type="inferred from homology"/>
<evidence type="ECO:0000256" key="4">
    <source>
        <dbReference type="ARBA" id="ARBA00023163"/>
    </source>
</evidence>
<dbReference type="PANTHER" id="PTHR30419">
    <property type="entry name" value="HTH-TYPE TRANSCRIPTIONAL REGULATOR YBHD"/>
    <property type="match status" value="1"/>
</dbReference>
<evidence type="ECO:0000259" key="5">
    <source>
        <dbReference type="PROSITE" id="PS50931"/>
    </source>
</evidence>
<evidence type="ECO:0000313" key="7">
    <source>
        <dbReference type="Proteomes" id="UP000028123"/>
    </source>
</evidence>
<evidence type="ECO:0000313" key="6">
    <source>
        <dbReference type="EMBL" id="KEQ26586.1"/>
    </source>
</evidence>
<sequence>MELIDVFATVVEQQSLNKASQLLNVSQPALSRKIMRLEEELGIQLFVRKGKRLELTRAGEVCYEFALEQKRLERRLHEKLQAFKTNVKPASIVIGASLTTLQSTLPDLITIYTREYPNTDIKAVTGKTHEIVPLIKEKRVDIGLVASMIEDPSIVCVPLFDDPLCLVLPEGHPFADKEELFIQDLHELPMILFSRGTWYRVLMDEMFHRCGVHPDVKMEIDSFEAITRLVSTCKTATLLPESYLRRNLIEDNELSVRFIPELEQTKRTTSLLFTEEAVLEPSIRRFIDQAVRHYHTADEYTL</sequence>
<dbReference type="GO" id="GO:0003700">
    <property type="term" value="F:DNA-binding transcription factor activity"/>
    <property type="evidence" value="ECO:0007669"/>
    <property type="project" value="InterPro"/>
</dbReference>
<dbReference type="InterPro" id="IPR050950">
    <property type="entry name" value="HTH-type_LysR_regulators"/>
</dbReference>
<accession>A0A081P7B3</accession>
<dbReference type="InterPro" id="IPR036390">
    <property type="entry name" value="WH_DNA-bd_sf"/>
</dbReference>
<dbReference type="GO" id="GO:0003677">
    <property type="term" value="F:DNA binding"/>
    <property type="evidence" value="ECO:0007669"/>
    <property type="project" value="UniProtKB-KW"/>
</dbReference>
<dbReference type="CDD" id="cd05466">
    <property type="entry name" value="PBP2_LTTR_substrate"/>
    <property type="match status" value="1"/>
</dbReference>
<keyword evidence="7" id="KW-1185">Reference proteome</keyword>
<dbReference type="GO" id="GO:0005829">
    <property type="term" value="C:cytosol"/>
    <property type="evidence" value="ECO:0007669"/>
    <property type="project" value="TreeGrafter"/>
</dbReference>